<proteinExistence type="inferred from homology"/>
<evidence type="ECO:0000313" key="6">
    <source>
        <dbReference type="EMBL" id="MST56439.1"/>
    </source>
</evidence>
<dbReference type="Proteomes" id="UP000473699">
    <property type="component" value="Unassembled WGS sequence"/>
</dbReference>
<dbReference type="InterPro" id="IPR036390">
    <property type="entry name" value="WH_DNA-bd_sf"/>
</dbReference>
<protein>
    <submittedName>
        <fullName evidence="6">LysR family transcriptional regulator</fullName>
    </submittedName>
</protein>
<keyword evidence="7" id="KW-1185">Reference proteome</keyword>
<keyword evidence="4" id="KW-0804">Transcription</keyword>
<dbReference type="AlphaFoldDB" id="A0A6L5YE11"/>
<keyword evidence="3" id="KW-0238">DNA-binding</keyword>
<dbReference type="Pfam" id="PF00126">
    <property type="entry name" value="HTH_1"/>
    <property type="match status" value="1"/>
</dbReference>
<comment type="similarity">
    <text evidence="1">Belongs to the LysR transcriptional regulatory family.</text>
</comment>
<keyword evidence="2" id="KW-0805">Transcription regulation</keyword>
<comment type="caution">
    <text evidence="6">The sequence shown here is derived from an EMBL/GenBank/DDBJ whole genome shotgun (WGS) entry which is preliminary data.</text>
</comment>
<dbReference type="SUPFAM" id="SSF46785">
    <property type="entry name" value="Winged helix' DNA-binding domain"/>
    <property type="match status" value="1"/>
</dbReference>
<dbReference type="InterPro" id="IPR036388">
    <property type="entry name" value="WH-like_DNA-bd_sf"/>
</dbReference>
<reference evidence="6 7" key="1">
    <citation type="submission" date="2019-08" db="EMBL/GenBank/DDBJ databases">
        <title>In-depth cultivation of the pig gut microbiome towards novel bacterial diversity and tailored functional studies.</title>
        <authorList>
            <person name="Wylensek D."/>
            <person name="Hitch T.C.A."/>
            <person name="Clavel T."/>
        </authorList>
    </citation>
    <scope>NUCLEOTIDE SEQUENCE [LARGE SCALE GENOMIC DNA]</scope>
    <source>
        <strain evidence="6 7">SM-530-WT-4B</strain>
    </source>
</reference>
<dbReference type="PRINTS" id="PR00039">
    <property type="entry name" value="HTHLYSR"/>
</dbReference>
<evidence type="ECO:0000256" key="2">
    <source>
        <dbReference type="ARBA" id="ARBA00023015"/>
    </source>
</evidence>
<organism evidence="6 7">
    <name type="scientific">Pyramidobacter porci</name>
    <dbReference type="NCBI Taxonomy" id="2605789"/>
    <lineage>
        <taxon>Bacteria</taxon>
        <taxon>Thermotogati</taxon>
        <taxon>Synergistota</taxon>
        <taxon>Synergistia</taxon>
        <taxon>Synergistales</taxon>
        <taxon>Dethiosulfovibrionaceae</taxon>
        <taxon>Pyramidobacter</taxon>
    </lineage>
</organism>
<dbReference type="SUPFAM" id="SSF53850">
    <property type="entry name" value="Periplasmic binding protein-like II"/>
    <property type="match status" value="1"/>
</dbReference>
<name>A0A6L5YE11_9BACT</name>
<dbReference type="GO" id="GO:0003700">
    <property type="term" value="F:DNA-binding transcription factor activity"/>
    <property type="evidence" value="ECO:0007669"/>
    <property type="project" value="InterPro"/>
</dbReference>
<evidence type="ECO:0000256" key="1">
    <source>
        <dbReference type="ARBA" id="ARBA00009437"/>
    </source>
</evidence>
<dbReference type="PANTHER" id="PTHR30126:SF40">
    <property type="entry name" value="HTH-TYPE TRANSCRIPTIONAL REGULATOR GLTR"/>
    <property type="match status" value="1"/>
</dbReference>
<dbReference type="PROSITE" id="PS50931">
    <property type="entry name" value="HTH_LYSR"/>
    <property type="match status" value="1"/>
</dbReference>
<dbReference type="InterPro" id="IPR000847">
    <property type="entry name" value="LysR_HTH_N"/>
</dbReference>
<dbReference type="Pfam" id="PF03466">
    <property type="entry name" value="LysR_substrate"/>
    <property type="match status" value="1"/>
</dbReference>
<evidence type="ECO:0000259" key="5">
    <source>
        <dbReference type="PROSITE" id="PS50931"/>
    </source>
</evidence>
<dbReference type="PANTHER" id="PTHR30126">
    <property type="entry name" value="HTH-TYPE TRANSCRIPTIONAL REGULATOR"/>
    <property type="match status" value="1"/>
</dbReference>
<accession>A0A6L5YE11</accession>
<sequence length="322" mass="37258">MPLQSLKYFLAAAEEMNFRKAAERLYITQQSLSSSIQKLERQYGVAFFERKPRLILTPAGRSMVEYVRKVLHTEQQLVAALADTSRTSTGSLRVGVTGTRGAVFMPRIWDVYHRQFPNIVVTTVEASTAELDELLRDGKIDLYIGVNVPRHNNMQVLTFMRDRIYCAFSRRFLAKAPPAWREALLDPHGFDLTKIDSMPLITFTHSNGLRYTLERFFEKQDIHPNIIFETSRHDLVLKLCRQEHGIGLVYEMILYDVLRRPDIADELYAVPVRAELPQKNTELTYRMESSHPRYLQGFIQVAQAVFEEYSQTIGAVIRRARK</sequence>
<evidence type="ECO:0000313" key="7">
    <source>
        <dbReference type="Proteomes" id="UP000473699"/>
    </source>
</evidence>
<dbReference type="InterPro" id="IPR005119">
    <property type="entry name" value="LysR_subst-bd"/>
</dbReference>
<dbReference type="FunFam" id="1.10.10.10:FF:000001">
    <property type="entry name" value="LysR family transcriptional regulator"/>
    <property type="match status" value="1"/>
</dbReference>
<evidence type="ECO:0000256" key="3">
    <source>
        <dbReference type="ARBA" id="ARBA00023125"/>
    </source>
</evidence>
<dbReference type="RefSeq" id="WP_154529519.1">
    <property type="nucleotide sequence ID" value="NZ_VUNH01000012.1"/>
</dbReference>
<dbReference type="Gene3D" id="1.10.10.10">
    <property type="entry name" value="Winged helix-like DNA-binding domain superfamily/Winged helix DNA-binding domain"/>
    <property type="match status" value="1"/>
</dbReference>
<dbReference type="Gene3D" id="3.40.190.290">
    <property type="match status" value="1"/>
</dbReference>
<gene>
    <name evidence="6" type="ORF">FYJ74_10410</name>
</gene>
<feature type="domain" description="HTH lysR-type" evidence="5">
    <location>
        <begin position="1"/>
        <end position="57"/>
    </location>
</feature>
<evidence type="ECO:0000256" key="4">
    <source>
        <dbReference type="ARBA" id="ARBA00023163"/>
    </source>
</evidence>
<dbReference type="GO" id="GO:0000976">
    <property type="term" value="F:transcription cis-regulatory region binding"/>
    <property type="evidence" value="ECO:0007669"/>
    <property type="project" value="TreeGrafter"/>
</dbReference>
<dbReference type="EMBL" id="VUNH01000012">
    <property type="protein sequence ID" value="MST56439.1"/>
    <property type="molecule type" value="Genomic_DNA"/>
</dbReference>
<dbReference type="CDD" id="cd05466">
    <property type="entry name" value="PBP2_LTTR_substrate"/>
    <property type="match status" value="1"/>
</dbReference>